<reference evidence="1" key="1">
    <citation type="journal article" date="2022" name="bioRxiv">
        <title>Sequencing and chromosome-scale assembly of the giantPleurodeles waltlgenome.</title>
        <authorList>
            <person name="Brown T."/>
            <person name="Elewa A."/>
            <person name="Iarovenko S."/>
            <person name="Subramanian E."/>
            <person name="Araus A.J."/>
            <person name="Petzold A."/>
            <person name="Susuki M."/>
            <person name="Suzuki K.-i.T."/>
            <person name="Hayashi T."/>
            <person name="Toyoda A."/>
            <person name="Oliveira C."/>
            <person name="Osipova E."/>
            <person name="Leigh N.D."/>
            <person name="Simon A."/>
            <person name="Yun M.H."/>
        </authorList>
    </citation>
    <scope>NUCLEOTIDE SEQUENCE</scope>
    <source>
        <strain evidence="1">20211129_DDA</strain>
        <tissue evidence="1">Liver</tissue>
    </source>
</reference>
<dbReference type="EMBL" id="JANPWB010000010">
    <property type="protein sequence ID" value="KAJ1139583.1"/>
    <property type="molecule type" value="Genomic_DNA"/>
</dbReference>
<gene>
    <name evidence="1" type="ORF">NDU88_005952</name>
</gene>
<dbReference type="AlphaFoldDB" id="A0AAV7QH94"/>
<sequence>MVMRSGTAVFLNSEMLNCLGTCVIMGILRIEVPGGCRRQRVLPVCVPWWQMQVRLGMCCIVFGIRNGTRLSPGNARRVRRGEGRRLREESRGWQPGGFVLINLLRVKKLRVHRFCVGIH</sequence>
<proteinExistence type="predicted"/>
<organism evidence="1 2">
    <name type="scientific">Pleurodeles waltl</name>
    <name type="common">Iberian ribbed newt</name>
    <dbReference type="NCBI Taxonomy" id="8319"/>
    <lineage>
        <taxon>Eukaryota</taxon>
        <taxon>Metazoa</taxon>
        <taxon>Chordata</taxon>
        <taxon>Craniata</taxon>
        <taxon>Vertebrata</taxon>
        <taxon>Euteleostomi</taxon>
        <taxon>Amphibia</taxon>
        <taxon>Batrachia</taxon>
        <taxon>Caudata</taxon>
        <taxon>Salamandroidea</taxon>
        <taxon>Salamandridae</taxon>
        <taxon>Pleurodelinae</taxon>
        <taxon>Pleurodeles</taxon>
    </lineage>
</organism>
<comment type="caution">
    <text evidence="1">The sequence shown here is derived from an EMBL/GenBank/DDBJ whole genome shotgun (WGS) entry which is preliminary data.</text>
</comment>
<accession>A0AAV7QH94</accession>
<evidence type="ECO:0000313" key="1">
    <source>
        <dbReference type="EMBL" id="KAJ1139583.1"/>
    </source>
</evidence>
<keyword evidence="2" id="KW-1185">Reference proteome</keyword>
<name>A0AAV7QH94_PLEWA</name>
<dbReference type="Proteomes" id="UP001066276">
    <property type="component" value="Chromosome 6"/>
</dbReference>
<protein>
    <submittedName>
        <fullName evidence="1">Uncharacterized protein</fullName>
    </submittedName>
</protein>
<evidence type="ECO:0000313" key="2">
    <source>
        <dbReference type="Proteomes" id="UP001066276"/>
    </source>
</evidence>